<feature type="transmembrane region" description="Helical" evidence="2">
    <location>
        <begin position="469"/>
        <end position="488"/>
    </location>
</feature>
<reference evidence="3" key="1">
    <citation type="submission" date="2009-10" db="EMBL/GenBank/DDBJ databases">
        <title>Diversity of trophic interactions inside an arsenic-rich microbial ecosystem.</title>
        <authorList>
            <person name="Bertin P.N."/>
            <person name="Heinrich-Salmeron A."/>
            <person name="Pelletier E."/>
            <person name="Goulhen-Chollet F."/>
            <person name="Arsene-Ploetze F."/>
            <person name="Gallien S."/>
            <person name="Calteau A."/>
            <person name="Vallenet D."/>
            <person name="Casiot C."/>
            <person name="Chane-Woon-Ming B."/>
            <person name="Giloteaux L."/>
            <person name="Barakat M."/>
            <person name="Bonnefoy V."/>
            <person name="Bruneel O."/>
            <person name="Chandler M."/>
            <person name="Cleiss J."/>
            <person name="Duran R."/>
            <person name="Elbaz-Poulichet F."/>
            <person name="Fonknechten N."/>
            <person name="Lauga B."/>
            <person name="Mornico D."/>
            <person name="Ortet P."/>
            <person name="Schaeffer C."/>
            <person name="Siguier P."/>
            <person name="Alexander Thil Smith A."/>
            <person name="Van Dorsselaer A."/>
            <person name="Weissenbach J."/>
            <person name="Medigue C."/>
            <person name="Le Paslier D."/>
        </authorList>
    </citation>
    <scope>NUCLEOTIDE SEQUENCE</scope>
</reference>
<keyword evidence="2" id="KW-0812">Transmembrane</keyword>
<feature type="region of interest" description="Disordered" evidence="1">
    <location>
        <begin position="1"/>
        <end position="22"/>
    </location>
</feature>
<feature type="transmembrane region" description="Helical" evidence="2">
    <location>
        <begin position="271"/>
        <end position="295"/>
    </location>
</feature>
<accession>E6QMS7</accession>
<feature type="transmembrane region" description="Helical" evidence="2">
    <location>
        <begin position="542"/>
        <end position="560"/>
    </location>
</feature>
<feature type="transmembrane region" description="Helical" evidence="2">
    <location>
        <begin position="392"/>
        <end position="415"/>
    </location>
</feature>
<feature type="transmembrane region" description="Helical" evidence="2">
    <location>
        <begin position="88"/>
        <end position="111"/>
    </location>
</feature>
<name>E6QMS7_9ZZZZ</name>
<feature type="transmembrane region" description="Helical" evidence="2">
    <location>
        <begin position="436"/>
        <end position="457"/>
    </location>
</feature>
<evidence type="ECO:0008006" key="4">
    <source>
        <dbReference type="Google" id="ProtNLM"/>
    </source>
</evidence>
<feature type="transmembrane region" description="Helical" evidence="2">
    <location>
        <begin position="58"/>
        <end position="82"/>
    </location>
</feature>
<feature type="transmembrane region" description="Helical" evidence="2">
    <location>
        <begin position="361"/>
        <end position="380"/>
    </location>
</feature>
<dbReference type="AlphaFoldDB" id="E6QMS7"/>
<dbReference type="EMBL" id="CABQ01000237">
    <property type="protein sequence ID" value="CBI08548.1"/>
    <property type="molecule type" value="Genomic_DNA"/>
</dbReference>
<protein>
    <recommendedName>
        <fullName evidence="4">ABC-2 type transport system permease protein</fullName>
    </recommendedName>
</protein>
<sequence length="585" mass="62969">MAELKHGAAPAADRKSAPTRTGNPLAAQQYAAIVRLRWRGFVNGLRRRNAAGELTAHILGYPLLALMIVGPAFASGFAAYLLVNNRHLAYLSIVLWLIFLFWQFFGLSTTSSGPGFAVESLARFPIRYRDYLLIRLSLGLLDPATLAGFSCLAATTLGISLAQPALAPWATAALFAYALTNLLFARMSIIWLEKWLLQRRTRELVAGLVLAISLAIQIGLQTAQRLNEPVQHSGSLFAALTVLDRLAIQANRWLPPGLVVRALSHTQHPSAMASLSGLACIAGVALYAASFLFALHLRLRAEYSGESLSDAPARAIRKPTIASSASNYATHSYGAARILSPKLRAQLAKECTYLTRSGPRLYILVMPIFMVFVLSARNMAIATLRPGSGPSIAFLFSYGCAYQLLIFVSLLYNAFGSDGAGIQFYQLAPTPMREVLLAKNIFSAALMATETILIYIASCLLLKPPTLDLTVATLCWLAGGFFLNSSVGNRRSLTAPKAIDLTKMRGQNVSPLSSLISIAVTLLWAAFGAGLLFASYLFTHSFWPAAAALLAGSALAFLLYSAALNNIDRLAASHAEDLAAELCKA</sequence>
<feature type="compositionally biased region" description="Basic and acidic residues" evidence="1">
    <location>
        <begin position="1"/>
        <end position="16"/>
    </location>
</feature>
<keyword evidence="2" id="KW-0472">Membrane</keyword>
<keyword evidence="2" id="KW-1133">Transmembrane helix</keyword>
<evidence type="ECO:0000256" key="2">
    <source>
        <dbReference type="SAM" id="Phobius"/>
    </source>
</evidence>
<gene>
    <name evidence="3" type="ORF">CARN6_2026</name>
</gene>
<feature type="transmembrane region" description="Helical" evidence="2">
    <location>
        <begin position="509"/>
        <end position="536"/>
    </location>
</feature>
<proteinExistence type="predicted"/>
<evidence type="ECO:0000313" key="3">
    <source>
        <dbReference type="EMBL" id="CBI08548.1"/>
    </source>
</evidence>
<organism evidence="3">
    <name type="scientific">mine drainage metagenome</name>
    <dbReference type="NCBI Taxonomy" id="410659"/>
    <lineage>
        <taxon>unclassified sequences</taxon>
        <taxon>metagenomes</taxon>
        <taxon>ecological metagenomes</taxon>
    </lineage>
</organism>
<feature type="transmembrane region" description="Helical" evidence="2">
    <location>
        <begin position="169"/>
        <end position="192"/>
    </location>
</feature>
<comment type="caution">
    <text evidence="3">The sequence shown here is derived from an EMBL/GenBank/DDBJ whole genome shotgun (WGS) entry which is preliminary data.</text>
</comment>
<feature type="transmembrane region" description="Helical" evidence="2">
    <location>
        <begin position="204"/>
        <end position="223"/>
    </location>
</feature>
<evidence type="ECO:0000256" key="1">
    <source>
        <dbReference type="SAM" id="MobiDB-lite"/>
    </source>
</evidence>